<dbReference type="InterPro" id="IPR033562">
    <property type="entry name" value="PLPL"/>
</dbReference>
<evidence type="ECO:0000313" key="2">
    <source>
        <dbReference type="Proteomes" id="UP000694569"/>
    </source>
</evidence>
<dbReference type="AlphaFoldDB" id="A0A8C5P760"/>
<dbReference type="GO" id="GO:0055088">
    <property type="term" value="P:lipid homeostasis"/>
    <property type="evidence" value="ECO:0007669"/>
    <property type="project" value="TreeGrafter"/>
</dbReference>
<dbReference type="GO" id="GO:0016020">
    <property type="term" value="C:membrane"/>
    <property type="evidence" value="ECO:0007669"/>
    <property type="project" value="TreeGrafter"/>
</dbReference>
<dbReference type="GO" id="GO:0005811">
    <property type="term" value="C:lipid droplet"/>
    <property type="evidence" value="ECO:0007669"/>
    <property type="project" value="TreeGrafter"/>
</dbReference>
<proteinExistence type="predicted"/>
<evidence type="ECO:0000313" key="1">
    <source>
        <dbReference type="Ensembl" id="ENSLLEP00000001794.1"/>
    </source>
</evidence>
<reference evidence="1" key="1">
    <citation type="submission" date="2025-08" db="UniProtKB">
        <authorList>
            <consortium name="Ensembl"/>
        </authorList>
    </citation>
    <scope>IDENTIFICATION</scope>
</reference>
<dbReference type="PANTHER" id="PTHR12406">
    <property type="entry name" value="CALCIUM-INDEPENDENT PHOSPHOLIPASE A2 IPLA2 -RELATED"/>
    <property type="match status" value="1"/>
</dbReference>
<dbReference type="GeneTree" id="ENSGT00940000155662"/>
<accession>A0A8C5P760</accession>
<dbReference type="GO" id="GO:0004806">
    <property type="term" value="F:triacylglycerol lipase activity"/>
    <property type="evidence" value="ECO:0007669"/>
    <property type="project" value="TreeGrafter"/>
</dbReference>
<dbReference type="OrthoDB" id="197155at2759"/>
<organism evidence="1 2">
    <name type="scientific">Leptobrachium leishanense</name>
    <name type="common">Leishan spiny toad</name>
    <dbReference type="NCBI Taxonomy" id="445787"/>
    <lineage>
        <taxon>Eukaryota</taxon>
        <taxon>Metazoa</taxon>
        <taxon>Chordata</taxon>
        <taxon>Craniata</taxon>
        <taxon>Vertebrata</taxon>
        <taxon>Euteleostomi</taxon>
        <taxon>Amphibia</taxon>
        <taxon>Batrachia</taxon>
        <taxon>Anura</taxon>
        <taxon>Pelobatoidea</taxon>
        <taxon>Megophryidae</taxon>
        <taxon>Leptobrachium</taxon>
    </lineage>
</organism>
<keyword evidence="2" id="KW-1185">Reference proteome</keyword>
<dbReference type="GO" id="GO:0005737">
    <property type="term" value="C:cytoplasm"/>
    <property type="evidence" value="ECO:0007669"/>
    <property type="project" value="TreeGrafter"/>
</dbReference>
<dbReference type="Proteomes" id="UP000694569">
    <property type="component" value="Unplaced"/>
</dbReference>
<sequence>DERDGKSLASKDDILNILLEAAAEARKTTLGPLCPSFNLIKNLRNALLLLLPDNAHQLATGRLYVALTRLAPMTHVGCCGEFWSQRVCVRPVPISAFVFFSQRYFDGACTNFHPFFSLHSVLTVSPFTGEIDICPRDCSISHLCLHALNASFQLSIQNLHRAIYSLFPPQTLVKRYSCKGQETLKGFIWERKGINYTKPIP</sequence>
<name>A0A8C5P760_9ANUR</name>
<dbReference type="PANTHER" id="PTHR12406:SF23">
    <property type="entry name" value="OMEGA-HYDROXYCERAMIDE TRANSACYLASE"/>
    <property type="match status" value="1"/>
</dbReference>
<reference evidence="1" key="2">
    <citation type="submission" date="2025-09" db="UniProtKB">
        <authorList>
            <consortium name="Ensembl"/>
        </authorList>
    </citation>
    <scope>IDENTIFICATION</scope>
</reference>
<dbReference type="GO" id="GO:0019433">
    <property type="term" value="P:triglyceride catabolic process"/>
    <property type="evidence" value="ECO:0007669"/>
    <property type="project" value="TreeGrafter"/>
</dbReference>
<dbReference type="Ensembl" id="ENSLLET00000001875.1">
    <property type="protein sequence ID" value="ENSLLEP00000001794.1"/>
    <property type="gene ID" value="ENSLLEG00000001164.1"/>
</dbReference>
<protein>
    <submittedName>
        <fullName evidence="1">Uncharacterized protein</fullName>
    </submittedName>
</protein>